<dbReference type="InterPro" id="IPR004045">
    <property type="entry name" value="Glutathione_S-Trfase_N"/>
</dbReference>
<sequence length="259" mass="30484">MSQPHLKLYGNILCPYVQRVRFALEALKLQYDYVEIDLLAKKHLQEEYLAINPLGCVPTININNSNVYESLVLLEFLEEQFGNVFPKDTIKRAQQRIWANYYDQNVIGNIWDVFQVYKSKDEEGLKKLANKLAEEIRYWVKQTKLSERVKANPKTFYEGEQLTYVDFAVVPHTRYLEDIVRVTFNKQLFDLVENDDLIKDFRTYINNVTSSEAYNRITHKLPSLPAHGENSLLDSLNFTPETYDYSKLVRAYLSKRFES</sequence>
<evidence type="ECO:0000313" key="3">
    <source>
        <dbReference type="EMBL" id="EAS07466.1"/>
    </source>
</evidence>
<dbReference type="GO" id="GO:0005737">
    <property type="term" value="C:cytoplasm"/>
    <property type="evidence" value="ECO:0007669"/>
    <property type="project" value="TreeGrafter"/>
</dbReference>
<dbReference type="GeneID" id="7823878"/>
<dbReference type="SFLD" id="SFLDG00358">
    <property type="entry name" value="Main_(cytGST)"/>
    <property type="match status" value="1"/>
</dbReference>
<dbReference type="OMA" id="HESKVIM"/>
<dbReference type="OrthoDB" id="4951845at2759"/>
<dbReference type="InterPro" id="IPR010987">
    <property type="entry name" value="Glutathione-S-Trfase_C-like"/>
</dbReference>
<evidence type="ECO:0000313" key="4">
    <source>
        <dbReference type="Proteomes" id="UP000009168"/>
    </source>
</evidence>
<dbReference type="InterPro" id="IPR040079">
    <property type="entry name" value="Glutathione_S-Trfase"/>
</dbReference>
<reference evidence="4" key="1">
    <citation type="journal article" date="2006" name="PLoS Biol.">
        <title>Macronuclear genome sequence of the ciliate Tetrahymena thermophila, a model eukaryote.</title>
        <authorList>
            <person name="Eisen J.A."/>
            <person name="Coyne R.S."/>
            <person name="Wu M."/>
            <person name="Wu D."/>
            <person name="Thiagarajan M."/>
            <person name="Wortman J.R."/>
            <person name="Badger J.H."/>
            <person name="Ren Q."/>
            <person name="Amedeo P."/>
            <person name="Jones K.M."/>
            <person name="Tallon L.J."/>
            <person name="Delcher A.L."/>
            <person name="Salzberg S.L."/>
            <person name="Silva J.C."/>
            <person name="Haas B.J."/>
            <person name="Majoros W.H."/>
            <person name="Farzad M."/>
            <person name="Carlton J.M."/>
            <person name="Smith R.K. Jr."/>
            <person name="Garg J."/>
            <person name="Pearlman R.E."/>
            <person name="Karrer K.M."/>
            <person name="Sun L."/>
            <person name="Manning G."/>
            <person name="Elde N.C."/>
            <person name="Turkewitz A.P."/>
            <person name="Asai D.J."/>
            <person name="Wilkes D.E."/>
            <person name="Wang Y."/>
            <person name="Cai H."/>
            <person name="Collins K."/>
            <person name="Stewart B.A."/>
            <person name="Lee S.R."/>
            <person name="Wilamowska K."/>
            <person name="Weinberg Z."/>
            <person name="Ruzzo W.L."/>
            <person name="Wloga D."/>
            <person name="Gaertig J."/>
            <person name="Frankel J."/>
            <person name="Tsao C.-C."/>
            <person name="Gorovsky M.A."/>
            <person name="Keeling P.J."/>
            <person name="Waller R.F."/>
            <person name="Patron N.J."/>
            <person name="Cherry J.M."/>
            <person name="Stover N.A."/>
            <person name="Krieger C.J."/>
            <person name="del Toro C."/>
            <person name="Ryder H.F."/>
            <person name="Williamson S.C."/>
            <person name="Barbeau R.A."/>
            <person name="Hamilton E.P."/>
            <person name="Orias E."/>
        </authorList>
    </citation>
    <scope>NUCLEOTIDE SEQUENCE [LARGE SCALE GENOMIC DNA]</scope>
    <source>
        <strain evidence="4">SB210</strain>
    </source>
</reference>
<dbReference type="PROSITE" id="PS50404">
    <property type="entry name" value="GST_NTER"/>
    <property type="match status" value="1"/>
</dbReference>
<dbReference type="InParanoid" id="Q24HX2"/>
<dbReference type="Proteomes" id="UP000009168">
    <property type="component" value="Unassembled WGS sequence"/>
</dbReference>
<protein>
    <submittedName>
        <fullName evidence="3">Glutathione S-transferase, amine-terminal domain protein</fullName>
    </submittedName>
</protein>
<feature type="domain" description="GST C-terminal" evidence="2">
    <location>
        <begin position="88"/>
        <end position="226"/>
    </location>
</feature>
<dbReference type="InterPro" id="IPR036249">
    <property type="entry name" value="Thioredoxin-like_sf"/>
</dbReference>
<dbReference type="STRING" id="312017.Q24HX2"/>
<dbReference type="PANTHER" id="PTHR43968:SF6">
    <property type="entry name" value="GLUTATHIONE S-TRANSFERASE OMEGA"/>
    <property type="match status" value="1"/>
</dbReference>
<dbReference type="Pfam" id="PF13417">
    <property type="entry name" value="GST_N_3"/>
    <property type="match status" value="1"/>
</dbReference>
<dbReference type="SUPFAM" id="SSF47616">
    <property type="entry name" value="GST C-terminal domain-like"/>
    <property type="match status" value="1"/>
</dbReference>
<dbReference type="SFLD" id="SFLDS00019">
    <property type="entry name" value="Glutathione_Transferase_(cytos"/>
    <property type="match status" value="1"/>
</dbReference>
<dbReference type="AlphaFoldDB" id="Q24HX2"/>
<dbReference type="RefSeq" id="XP_001027708.1">
    <property type="nucleotide sequence ID" value="XM_001027708.1"/>
</dbReference>
<dbReference type="InterPro" id="IPR050983">
    <property type="entry name" value="GST_Omega/HSP26"/>
</dbReference>
<feature type="domain" description="GST N-terminal" evidence="1">
    <location>
        <begin position="4"/>
        <end position="85"/>
    </location>
</feature>
<organism evidence="3 4">
    <name type="scientific">Tetrahymena thermophila (strain SB210)</name>
    <dbReference type="NCBI Taxonomy" id="312017"/>
    <lineage>
        <taxon>Eukaryota</taxon>
        <taxon>Sar</taxon>
        <taxon>Alveolata</taxon>
        <taxon>Ciliophora</taxon>
        <taxon>Intramacronucleata</taxon>
        <taxon>Oligohymenophorea</taxon>
        <taxon>Hymenostomatida</taxon>
        <taxon>Tetrahymenina</taxon>
        <taxon>Tetrahymenidae</taxon>
        <taxon>Tetrahymena</taxon>
    </lineage>
</organism>
<dbReference type="SUPFAM" id="SSF52833">
    <property type="entry name" value="Thioredoxin-like"/>
    <property type="match status" value="1"/>
</dbReference>
<dbReference type="KEGG" id="tet:TTHERM_00572020"/>
<dbReference type="InterPro" id="IPR036282">
    <property type="entry name" value="Glutathione-S-Trfase_C_sf"/>
</dbReference>
<evidence type="ECO:0000259" key="1">
    <source>
        <dbReference type="PROSITE" id="PS50404"/>
    </source>
</evidence>
<dbReference type="Gene3D" id="3.40.30.10">
    <property type="entry name" value="Glutaredoxin"/>
    <property type="match status" value="1"/>
</dbReference>
<keyword evidence="4" id="KW-1185">Reference proteome</keyword>
<dbReference type="PROSITE" id="PS50405">
    <property type="entry name" value="GST_CTER"/>
    <property type="match status" value="1"/>
</dbReference>
<evidence type="ECO:0000259" key="2">
    <source>
        <dbReference type="PROSITE" id="PS50405"/>
    </source>
</evidence>
<dbReference type="HOGENOM" id="CLU_090185_0_0_1"/>
<dbReference type="EMBL" id="GG662498">
    <property type="protein sequence ID" value="EAS07466.1"/>
    <property type="molecule type" value="Genomic_DNA"/>
</dbReference>
<name>Q24HX2_TETTS</name>
<dbReference type="PANTHER" id="PTHR43968">
    <property type="match status" value="1"/>
</dbReference>
<dbReference type="Gene3D" id="1.20.1050.10">
    <property type="match status" value="1"/>
</dbReference>
<accession>Q24HX2</accession>
<dbReference type="CDD" id="cd00570">
    <property type="entry name" value="GST_N_family"/>
    <property type="match status" value="1"/>
</dbReference>
<dbReference type="eggNOG" id="KOG0867">
    <property type="taxonomic scope" value="Eukaryota"/>
</dbReference>
<proteinExistence type="predicted"/>
<gene>
    <name evidence="3" type="ORF">TTHERM_00572020</name>
</gene>